<name>A0A919TFB8_9ACTN</name>
<dbReference type="AlphaFoldDB" id="A0A919TFB8"/>
<dbReference type="Proteomes" id="UP000677082">
    <property type="component" value="Unassembled WGS sequence"/>
</dbReference>
<accession>A0A919TFB8</accession>
<dbReference type="SUPFAM" id="SSF56219">
    <property type="entry name" value="DNase I-like"/>
    <property type="match status" value="1"/>
</dbReference>
<organism evidence="1 2">
    <name type="scientific">Paractinoplanes toevensis</name>
    <dbReference type="NCBI Taxonomy" id="571911"/>
    <lineage>
        <taxon>Bacteria</taxon>
        <taxon>Bacillati</taxon>
        <taxon>Actinomycetota</taxon>
        <taxon>Actinomycetes</taxon>
        <taxon>Micromonosporales</taxon>
        <taxon>Micromonosporaceae</taxon>
        <taxon>Paractinoplanes</taxon>
    </lineage>
</organism>
<keyword evidence="2" id="KW-1185">Reference proteome</keyword>
<evidence type="ECO:0000313" key="1">
    <source>
        <dbReference type="EMBL" id="GIM94393.1"/>
    </source>
</evidence>
<reference evidence="1 2" key="1">
    <citation type="submission" date="2021-03" db="EMBL/GenBank/DDBJ databases">
        <title>Whole genome shotgun sequence of Actinoplanes toevensis NBRC 105298.</title>
        <authorList>
            <person name="Komaki H."/>
            <person name="Tamura T."/>
        </authorList>
    </citation>
    <scope>NUCLEOTIDE SEQUENCE [LARGE SCALE GENOMIC DNA]</scope>
    <source>
        <strain evidence="1 2">NBRC 105298</strain>
    </source>
</reference>
<dbReference type="RefSeq" id="WP_213010182.1">
    <property type="nucleotide sequence ID" value="NZ_BOQN01000081.1"/>
</dbReference>
<evidence type="ECO:0008006" key="3">
    <source>
        <dbReference type="Google" id="ProtNLM"/>
    </source>
</evidence>
<dbReference type="Gene3D" id="3.60.10.10">
    <property type="entry name" value="Endonuclease/exonuclease/phosphatase"/>
    <property type="match status" value="1"/>
</dbReference>
<dbReference type="InterPro" id="IPR036691">
    <property type="entry name" value="Endo/exonu/phosph_ase_sf"/>
</dbReference>
<evidence type="ECO:0000313" key="2">
    <source>
        <dbReference type="Proteomes" id="UP000677082"/>
    </source>
</evidence>
<proteinExistence type="predicted"/>
<protein>
    <recommendedName>
        <fullName evidence="3">Endonuclease/exonuclease/phosphatase domain-containing protein</fullName>
    </recommendedName>
</protein>
<gene>
    <name evidence="1" type="ORF">Ato02nite_061860</name>
</gene>
<comment type="caution">
    <text evidence="1">The sequence shown here is derived from an EMBL/GenBank/DDBJ whole genome shotgun (WGS) entry which is preliminary data.</text>
</comment>
<dbReference type="EMBL" id="BOQN01000081">
    <property type="protein sequence ID" value="GIM94393.1"/>
    <property type="molecule type" value="Genomic_DNA"/>
</dbReference>
<sequence>MILKVATFNYQSGGNRSGHGFDMKGLQEAFALLDRAPAVVLYCEAKGYRGQGQRGLFAAAEALSDVLRVPYIGLPGTLDRGPIPPAIFYRADLLTVRGWPCPSDPDVFDDQRNVARFAVTASSVMPDVRFEFLAWVAHFDPRSGQIRRQEAGLLDRYGTDPLPVIGGGDLNSSASGDHLPQRDWHAADWHAKTHKGRWTDDGTPEGRWVPDTDAVDHLIGRWDPARQRRVGGSGYHAVAELAWREHPEQQLLPTVNPKPGEGGGLLIDYLLANEAMRPYVIPASYKVHLPEGDRWPSDHRLVTADIDLPTVA</sequence>